<accession>A0A164TUW1</accession>
<gene>
    <name evidence="2" type="ORF">SISNIDRAFT_455238</name>
</gene>
<protein>
    <submittedName>
        <fullName evidence="2">Uncharacterized protein</fullName>
    </submittedName>
</protein>
<dbReference type="STRING" id="1314777.A0A164TUW1"/>
<dbReference type="AlphaFoldDB" id="A0A164TUW1"/>
<feature type="transmembrane region" description="Helical" evidence="1">
    <location>
        <begin position="101"/>
        <end position="123"/>
    </location>
</feature>
<keyword evidence="1" id="KW-1133">Transmembrane helix</keyword>
<evidence type="ECO:0000313" key="2">
    <source>
        <dbReference type="EMBL" id="KZS92655.1"/>
    </source>
</evidence>
<feature type="transmembrane region" description="Helical" evidence="1">
    <location>
        <begin position="50"/>
        <end position="69"/>
    </location>
</feature>
<dbReference type="Proteomes" id="UP000076722">
    <property type="component" value="Unassembled WGS sequence"/>
</dbReference>
<dbReference type="EMBL" id="KV419409">
    <property type="protein sequence ID" value="KZS92655.1"/>
    <property type="molecule type" value="Genomic_DNA"/>
</dbReference>
<evidence type="ECO:0000313" key="3">
    <source>
        <dbReference type="Proteomes" id="UP000076722"/>
    </source>
</evidence>
<proteinExistence type="predicted"/>
<keyword evidence="1" id="KW-0472">Membrane</keyword>
<name>A0A164TUW1_9AGAM</name>
<keyword evidence="3" id="KW-1185">Reference proteome</keyword>
<reference evidence="2 3" key="1">
    <citation type="journal article" date="2016" name="Mol. Biol. Evol.">
        <title>Comparative Genomics of Early-Diverging Mushroom-Forming Fungi Provides Insights into the Origins of Lignocellulose Decay Capabilities.</title>
        <authorList>
            <person name="Nagy L.G."/>
            <person name="Riley R."/>
            <person name="Tritt A."/>
            <person name="Adam C."/>
            <person name="Daum C."/>
            <person name="Floudas D."/>
            <person name="Sun H."/>
            <person name="Yadav J.S."/>
            <person name="Pangilinan J."/>
            <person name="Larsson K.H."/>
            <person name="Matsuura K."/>
            <person name="Barry K."/>
            <person name="Labutti K."/>
            <person name="Kuo R."/>
            <person name="Ohm R.A."/>
            <person name="Bhattacharya S.S."/>
            <person name="Shirouzu T."/>
            <person name="Yoshinaga Y."/>
            <person name="Martin F.M."/>
            <person name="Grigoriev I.V."/>
            <person name="Hibbett D.S."/>
        </authorList>
    </citation>
    <scope>NUCLEOTIDE SEQUENCE [LARGE SCALE GENOMIC DNA]</scope>
    <source>
        <strain evidence="2 3">HHB9708</strain>
    </source>
</reference>
<organism evidence="2 3">
    <name type="scientific">Sistotremastrum niveocremeum HHB9708</name>
    <dbReference type="NCBI Taxonomy" id="1314777"/>
    <lineage>
        <taxon>Eukaryota</taxon>
        <taxon>Fungi</taxon>
        <taxon>Dikarya</taxon>
        <taxon>Basidiomycota</taxon>
        <taxon>Agaricomycotina</taxon>
        <taxon>Agaricomycetes</taxon>
        <taxon>Sistotremastrales</taxon>
        <taxon>Sistotremastraceae</taxon>
        <taxon>Sertulicium</taxon>
        <taxon>Sertulicium niveocremeum</taxon>
    </lineage>
</organism>
<keyword evidence="1" id="KW-0812">Transmembrane</keyword>
<sequence length="246" mass="28166">MPRPTLQDANFRPVPRDSPISTFLSRQDTGARIFVTNVDRTSTKQKLKAIGINSAIHTVIIAIAVWRIMSSGGKYLPILLPGGMGLMDKPGAKVSQSMTEFFWTSVNILIDSALAILLSKFTWPYVSGMLYTRLLWGFQQPEVVFRVPQDWMRTDWAKLGPVNGRQKRLQHSLSILDKEKEDAQSGDMHALDPWYTDYDTMRAAYEAARSGEIPLGSWELSVWERDPETLEWSVWEVWRGDYRNNR</sequence>
<evidence type="ECO:0000256" key="1">
    <source>
        <dbReference type="SAM" id="Phobius"/>
    </source>
</evidence>